<keyword evidence="2" id="KW-1185">Reference proteome</keyword>
<dbReference type="RefSeq" id="WP_134844382.1">
    <property type="nucleotide sequence ID" value="NZ_SGVY01000056.1"/>
</dbReference>
<evidence type="ECO:0000313" key="2">
    <source>
        <dbReference type="Proteomes" id="UP000297872"/>
    </source>
</evidence>
<dbReference type="Pfam" id="PF01972">
    <property type="entry name" value="SDH_protease"/>
    <property type="match status" value="1"/>
</dbReference>
<protein>
    <submittedName>
        <fullName evidence="1">S49 family peptidase</fullName>
    </submittedName>
</protein>
<evidence type="ECO:0000313" key="1">
    <source>
        <dbReference type="EMBL" id="TFH76141.1"/>
    </source>
</evidence>
<comment type="caution">
    <text evidence="1">The sequence shown here is derived from an EMBL/GenBank/DDBJ whole genome shotgun (WGS) entry which is preliminary data.</text>
</comment>
<dbReference type="GeneID" id="302996512"/>
<dbReference type="Gene3D" id="3.90.226.10">
    <property type="entry name" value="2-enoyl-CoA Hydratase, Chain A, domain 1"/>
    <property type="match status" value="1"/>
</dbReference>
<dbReference type="PANTHER" id="PTHR35984">
    <property type="entry name" value="PERIPLASMIC SERINE PROTEASE"/>
    <property type="match status" value="1"/>
</dbReference>
<name>A0A4Y8V633_9BACT</name>
<dbReference type="PANTHER" id="PTHR35984:SF1">
    <property type="entry name" value="PERIPLASMIC SERINE PROTEASE"/>
    <property type="match status" value="1"/>
</dbReference>
<dbReference type="Proteomes" id="UP000297872">
    <property type="component" value="Unassembled WGS sequence"/>
</dbReference>
<dbReference type="SUPFAM" id="SSF52096">
    <property type="entry name" value="ClpP/crotonase"/>
    <property type="match status" value="1"/>
</dbReference>
<sequence length="298" mass="33443">MASWNEILDRFGHMPSQYDLVRREYLKQLSDYTGRNTILYYSAWLQKSLMANGTFDFGINDNDKTGFMTCIYQLDKTKGLDLILHTPGGDISATESLVVYLQSIFGKDIRVIIPQMAMSAGTMISCSAKEIIMGKHSNLGPIDPQYCMYRAHGIIEEFENIKHENEVNPVGTQVWGPILSKYTPTLVGECQKVIDWSNGLVKQWLMNNMFDGIPNAEDKADNVVENIGSHALTKSHSRHLHIDYLRNLGLNITALEDNAELQDKVLSIHHSTMITISSTKAAKIIENQNGVSFINTIG</sequence>
<gene>
    <name evidence="1" type="ORF">EXN75_14700</name>
</gene>
<dbReference type="OrthoDB" id="9806253at2"/>
<dbReference type="InterPro" id="IPR002825">
    <property type="entry name" value="Pept_S49_ser-pept_pro"/>
</dbReference>
<dbReference type="AlphaFoldDB" id="A0A4Y8V633"/>
<dbReference type="EMBL" id="SGVY01000056">
    <property type="protein sequence ID" value="TFH76141.1"/>
    <property type="molecule type" value="Genomic_DNA"/>
</dbReference>
<proteinExistence type="predicted"/>
<accession>A0A4Y8V633</accession>
<organism evidence="1 2">
    <name type="scientific">Segatella hominis</name>
    <dbReference type="NCBI Taxonomy" id="2518605"/>
    <lineage>
        <taxon>Bacteria</taxon>
        <taxon>Pseudomonadati</taxon>
        <taxon>Bacteroidota</taxon>
        <taxon>Bacteroidia</taxon>
        <taxon>Bacteroidales</taxon>
        <taxon>Prevotellaceae</taxon>
        <taxon>Segatella</taxon>
    </lineage>
</organism>
<dbReference type="InterPro" id="IPR029045">
    <property type="entry name" value="ClpP/crotonase-like_dom_sf"/>
</dbReference>
<reference evidence="1 2" key="1">
    <citation type="submission" date="2019-02" db="EMBL/GenBank/DDBJ databases">
        <title>Draft Genome Sequence of the Prevotella sp. BCRC 81118, Isolated from Human Feces.</title>
        <authorList>
            <person name="Huang C.-H."/>
        </authorList>
    </citation>
    <scope>NUCLEOTIDE SEQUENCE [LARGE SCALE GENOMIC DNA]</scope>
    <source>
        <strain evidence="1 2">BCRC 81118</strain>
    </source>
</reference>
<dbReference type="GO" id="GO:0016020">
    <property type="term" value="C:membrane"/>
    <property type="evidence" value="ECO:0007669"/>
    <property type="project" value="InterPro"/>
</dbReference>